<name>A0AAW0A225_9AGAR</name>
<dbReference type="Proteomes" id="UP001362999">
    <property type="component" value="Unassembled WGS sequence"/>
</dbReference>
<gene>
    <name evidence="3" type="ORF">R3P38DRAFT_3048411</name>
    <name evidence="2" type="ORF">R3P38DRAFT_3221543</name>
</gene>
<organism evidence="2 4">
    <name type="scientific">Favolaschia claudopus</name>
    <dbReference type="NCBI Taxonomy" id="2862362"/>
    <lineage>
        <taxon>Eukaryota</taxon>
        <taxon>Fungi</taxon>
        <taxon>Dikarya</taxon>
        <taxon>Basidiomycota</taxon>
        <taxon>Agaricomycotina</taxon>
        <taxon>Agaricomycetes</taxon>
        <taxon>Agaricomycetidae</taxon>
        <taxon>Agaricales</taxon>
        <taxon>Marasmiineae</taxon>
        <taxon>Mycenaceae</taxon>
        <taxon>Favolaschia</taxon>
    </lineage>
</organism>
<dbReference type="EMBL" id="JAWWNJ010000083">
    <property type="protein sequence ID" value="KAK7001302.1"/>
    <property type="molecule type" value="Genomic_DNA"/>
</dbReference>
<dbReference type="AlphaFoldDB" id="A0AAW0A225"/>
<proteinExistence type="predicted"/>
<comment type="caution">
    <text evidence="2">The sequence shown here is derived from an EMBL/GenBank/DDBJ whole genome shotgun (WGS) entry which is preliminary data.</text>
</comment>
<evidence type="ECO:0000313" key="4">
    <source>
        <dbReference type="Proteomes" id="UP001362999"/>
    </source>
</evidence>
<evidence type="ECO:0000313" key="3">
    <source>
        <dbReference type="EMBL" id="KAK7001302.1"/>
    </source>
</evidence>
<feature type="region of interest" description="Disordered" evidence="1">
    <location>
        <begin position="1"/>
        <end position="79"/>
    </location>
</feature>
<sequence>MAMKSVPSNSSSHSLASLTPPLPSPVAPSSLTVETPSLGNELLPRPKRGAPPVAPAPKKGQKKQEDKNKPLDPALCEGW</sequence>
<dbReference type="EMBL" id="JAWWNJ010000095">
    <property type="protein sequence ID" value="KAK6996993.1"/>
    <property type="molecule type" value="Genomic_DNA"/>
</dbReference>
<keyword evidence="4" id="KW-1185">Reference proteome</keyword>
<evidence type="ECO:0000313" key="2">
    <source>
        <dbReference type="EMBL" id="KAK6996993.1"/>
    </source>
</evidence>
<accession>A0AAW0A225</accession>
<reference evidence="2 4" key="1">
    <citation type="journal article" date="2024" name="J Genomics">
        <title>Draft genome sequencing and assembly of Favolaschia claudopus CIRM-BRFM 2984 isolated from oak limbs.</title>
        <authorList>
            <person name="Navarro D."/>
            <person name="Drula E."/>
            <person name="Chaduli D."/>
            <person name="Cazenave R."/>
            <person name="Ahrendt S."/>
            <person name="Wang J."/>
            <person name="Lipzen A."/>
            <person name="Daum C."/>
            <person name="Barry K."/>
            <person name="Grigoriev I.V."/>
            <person name="Favel A."/>
            <person name="Rosso M.N."/>
            <person name="Martin F."/>
        </authorList>
    </citation>
    <scope>NUCLEOTIDE SEQUENCE [LARGE SCALE GENOMIC DNA]</scope>
    <source>
        <strain evidence="2 4">CIRM-BRFM 2984</strain>
    </source>
</reference>
<evidence type="ECO:0000256" key="1">
    <source>
        <dbReference type="SAM" id="MobiDB-lite"/>
    </source>
</evidence>
<feature type="compositionally biased region" description="Low complexity" evidence="1">
    <location>
        <begin position="1"/>
        <end position="19"/>
    </location>
</feature>
<protein>
    <submittedName>
        <fullName evidence="2">Uncharacterized protein</fullName>
    </submittedName>
</protein>